<dbReference type="PANTHER" id="PTHR31157:SF1">
    <property type="entry name" value="SCP DOMAIN-CONTAINING PROTEIN"/>
    <property type="match status" value="1"/>
</dbReference>
<accession>A0A1R1PT34</accession>
<evidence type="ECO:0000313" key="4">
    <source>
        <dbReference type="Proteomes" id="UP000188320"/>
    </source>
</evidence>
<dbReference type="InterPro" id="IPR014044">
    <property type="entry name" value="CAP_dom"/>
</dbReference>
<dbReference type="Gene3D" id="3.40.33.10">
    <property type="entry name" value="CAP"/>
    <property type="match status" value="1"/>
</dbReference>
<dbReference type="Pfam" id="PF00188">
    <property type="entry name" value="CAP"/>
    <property type="match status" value="1"/>
</dbReference>
<dbReference type="InterPro" id="IPR035940">
    <property type="entry name" value="CAP_sf"/>
</dbReference>
<dbReference type="OrthoDB" id="568194at2759"/>
<feature type="compositionally biased region" description="Low complexity" evidence="1">
    <location>
        <begin position="48"/>
        <end position="100"/>
    </location>
</feature>
<evidence type="ECO:0000256" key="1">
    <source>
        <dbReference type="SAM" id="MobiDB-lite"/>
    </source>
</evidence>
<dbReference type="SUPFAM" id="SSF55797">
    <property type="entry name" value="PR-1-like"/>
    <property type="match status" value="1"/>
</dbReference>
<organism evidence="3 4">
    <name type="scientific">Zancudomyces culisetae</name>
    <name type="common">Gut fungus</name>
    <name type="synonym">Smittium culisetae</name>
    <dbReference type="NCBI Taxonomy" id="1213189"/>
    <lineage>
        <taxon>Eukaryota</taxon>
        <taxon>Fungi</taxon>
        <taxon>Fungi incertae sedis</taxon>
        <taxon>Zoopagomycota</taxon>
        <taxon>Kickxellomycotina</taxon>
        <taxon>Harpellomycetes</taxon>
        <taxon>Harpellales</taxon>
        <taxon>Legeriomycetaceae</taxon>
        <taxon>Zancudomyces</taxon>
    </lineage>
</organism>
<dbReference type="EMBL" id="LSSK01000260">
    <property type="protein sequence ID" value="OMH84052.1"/>
    <property type="molecule type" value="Genomic_DNA"/>
</dbReference>
<keyword evidence="4" id="KW-1185">Reference proteome</keyword>
<dbReference type="PANTHER" id="PTHR31157">
    <property type="entry name" value="SCP DOMAIN-CONTAINING PROTEIN"/>
    <property type="match status" value="1"/>
</dbReference>
<dbReference type="Proteomes" id="UP000188320">
    <property type="component" value="Unassembled WGS sequence"/>
</dbReference>
<feature type="domain" description="SCP" evidence="2">
    <location>
        <begin position="126"/>
        <end position="232"/>
    </location>
</feature>
<comment type="caution">
    <text evidence="3">The sequence shown here is derived from an EMBL/GenBank/DDBJ whole genome shotgun (WGS) entry which is preliminary data.</text>
</comment>
<evidence type="ECO:0000313" key="3">
    <source>
        <dbReference type="EMBL" id="OMH84052.1"/>
    </source>
</evidence>
<feature type="region of interest" description="Disordered" evidence="1">
    <location>
        <begin position="26"/>
        <end position="107"/>
    </location>
</feature>
<protein>
    <recommendedName>
        <fullName evidence="2">SCP domain-containing protein</fullName>
    </recommendedName>
</protein>
<feature type="non-terminal residue" evidence="3">
    <location>
        <position position="1"/>
    </location>
</feature>
<sequence length="236" mass="24935">ITRTVDVTQTIDVTRMIDVTRTVDESKTVPNQSTEAVTSISTSKLPQTTSTSINTSTSSTQPSTLSTPDAVSTSTSRTITTSTSTSTRANTNTNTNTSTTGFVQPSTSPLLPPNDSIVFTQQLLVLVNNLRASRKLSPVSIDNDLIAASYVQSVYQDSISTMTHSNSGFSSLLDRIAASGAICSTSGENVAWGLSDPKEVFDAWVGSPGHLNNMLGNYATMGASVVNEYATQIFCS</sequence>
<feature type="compositionally biased region" description="Polar residues" evidence="1">
    <location>
        <begin position="28"/>
        <end position="47"/>
    </location>
</feature>
<gene>
    <name evidence="3" type="ORF">AX774_g2428</name>
</gene>
<reference evidence="4" key="1">
    <citation type="submission" date="2017-01" db="EMBL/GenBank/DDBJ databases">
        <authorList>
            <person name="Wang Y."/>
            <person name="White M."/>
            <person name="Kvist S."/>
            <person name="Moncalvo J.-M."/>
        </authorList>
    </citation>
    <scope>NUCLEOTIDE SEQUENCE [LARGE SCALE GENOMIC DNA]</scope>
    <source>
        <strain evidence="4">COL-18-3</strain>
    </source>
</reference>
<proteinExistence type="predicted"/>
<dbReference type="CDD" id="cd05379">
    <property type="entry name" value="CAP_bacterial"/>
    <property type="match status" value="1"/>
</dbReference>
<evidence type="ECO:0000259" key="2">
    <source>
        <dbReference type="Pfam" id="PF00188"/>
    </source>
</evidence>
<dbReference type="AlphaFoldDB" id="A0A1R1PT34"/>
<name>A0A1R1PT34_ZANCU</name>